<proteinExistence type="inferred from homology"/>
<sequence length="479" mass="48514">MTASARKKSVRALTATALLALTAPLALGGHASAASVSTWDRVAQCESGGNWSIVSANGLYYGGLQFSQSTWLGYGGSQYAQYANRATKQQQILIAEKVLASQGEGAWPHCGPLAGLGGDHADPYPATTSYPTPSSLPSGTLVKSPGGPSVKVMIGGAGLPVAGSDVGPDGYDLSRIVLVDDAAFNALPTTPPAGTVVHDQAGGASRYVAVAGAALPISAADWTADGYNTRPDMGVPSSWLAAAAASGLPSGLVVMGQSGTDASRYVMVDGAALHISGAEWTADGYNTRTLMGVPTDWLKAASVRTPSNGTVLMDQSGTDASRYVMAAGAALHISADEWTADGYDTHTLMGVPGAWLATAVARPVADGTVVKNASGADPSVYVMAGGMAVPLSYADYTGLGYDKRPLTPVPGAWEAAAAARTAPSNGTLLLSPDSATVWQCVNDGGKKALTAADFGQGKLSLNDVVSVPTSLTVKLPTAR</sequence>
<comment type="similarity">
    <text evidence="1">Belongs to the transglycosylase family. Rpf subfamily.</text>
</comment>
<feature type="chain" id="PRO_5046104740" description="Resuscitation-promoting factor core lysozyme-like domain-containing protein" evidence="3">
    <location>
        <begin position="34"/>
        <end position="479"/>
    </location>
</feature>
<evidence type="ECO:0000313" key="6">
    <source>
        <dbReference type="Proteomes" id="UP001499987"/>
    </source>
</evidence>
<dbReference type="InterPro" id="IPR023346">
    <property type="entry name" value="Lysozyme-like_dom_sf"/>
</dbReference>
<dbReference type="Pfam" id="PF06737">
    <property type="entry name" value="Transglycosylas"/>
    <property type="match status" value="1"/>
</dbReference>
<feature type="signal peptide" evidence="3">
    <location>
        <begin position="1"/>
        <end position="33"/>
    </location>
</feature>
<dbReference type="Proteomes" id="UP001499987">
    <property type="component" value="Unassembled WGS sequence"/>
</dbReference>
<gene>
    <name evidence="5" type="ORF">GCM10009663_38830</name>
</gene>
<dbReference type="EMBL" id="BAAALD010000036">
    <property type="protein sequence ID" value="GAA1091256.1"/>
    <property type="molecule type" value="Genomic_DNA"/>
</dbReference>
<evidence type="ECO:0000256" key="3">
    <source>
        <dbReference type="SAM" id="SignalP"/>
    </source>
</evidence>
<keyword evidence="3" id="KW-0732">Signal</keyword>
<dbReference type="RefSeq" id="WP_344624910.1">
    <property type="nucleotide sequence ID" value="NZ_BAAALD010000036.1"/>
</dbReference>
<keyword evidence="2" id="KW-0378">Hydrolase</keyword>
<protein>
    <recommendedName>
        <fullName evidence="4">Resuscitation-promoting factor core lysozyme-like domain-containing protein</fullName>
    </recommendedName>
</protein>
<dbReference type="CDD" id="cd13925">
    <property type="entry name" value="RPF"/>
    <property type="match status" value="1"/>
</dbReference>
<dbReference type="Gene3D" id="1.10.530.10">
    <property type="match status" value="1"/>
</dbReference>
<dbReference type="InterPro" id="IPR010618">
    <property type="entry name" value="RPF"/>
</dbReference>
<comment type="caution">
    <text evidence="5">The sequence shown here is derived from an EMBL/GenBank/DDBJ whole genome shotgun (WGS) entry which is preliminary data.</text>
</comment>
<evidence type="ECO:0000256" key="2">
    <source>
        <dbReference type="ARBA" id="ARBA00022801"/>
    </source>
</evidence>
<keyword evidence="6" id="KW-1185">Reference proteome</keyword>
<evidence type="ECO:0000313" key="5">
    <source>
        <dbReference type="EMBL" id="GAA1091256.1"/>
    </source>
</evidence>
<dbReference type="SUPFAM" id="SSF53955">
    <property type="entry name" value="Lysozyme-like"/>
    <property type="match status" value="1"/>
</dbReference>
<accession>A0ABN1TKD6</accession>
<evidence type="ECO:0000256" key="1">
    <source>
        <dbReference type="ARBA" id="ARBA00010830"/>
    </source>
</evidence>
<evidence type="ECO:0000259" key="4">
    <source>
        <dbReference type="Pfam" id="PF06737"/>
    </source>
</evidence>
<reference evidence="5 6" key="1">
    <citation type="journal article" date="2019" name="Int. J. Syst. Evol. Microbiol.">
        <title>The Global Catalogue of Microorganisms (GCM) 10K type strain sequencing project: providing services to taxonomists for standard genome sequencing and annotation.</title>
        <authorList>
            <consortium name="The Broad Institute Genomics Platform"/>
            <consortium name="The Broad Institute Genome Sequencing Center for Infectious Disease"/>
            <person name="Wu L."/>
            <person name="Ma J."/>
        </authorList>
    </citation>
    <scope>NUCLEOTIDE SEQUENCE [LARGE SCALE GENOMIC DNA]</scope>
    <source>
        <strain evidence="5 6">JCM 13002</strain>
    </source>
</reference>
<feature type="domain" description="Resuscitation-promoting factor core lysozyme-like" evidence="4">
    <location>
        <begin position="34"/>
        <end position="110"/>
    </location>
</feature>
<name>A0ABN1TKD6_9ACTN</name>
<organism evidence="5 6">
    <name type="scientific">Kitasatospora arboriphila</name>
    <dbReference type="NCBI Taxonomy" id="258052"/>
    <lineage>
        <taxon>Bacteria</taxon>
        <taxon>Bacillati</taxon>
        <taxon>Actinomycetota</taxon>
        <taxon>Actinomycetes</taxon>
        <taxon>Kitasatosporales</taxon>
        <taxon>Streptomycetaceae</taxon>
        <taxon>Kitasatospora</taxon>
    </lineage>
</organism>